<name>A0A8S1QQ01_9CILI</name>
<comment type="caution">
    <text evidence="1">The sequence shown here is derived from an EMBL/GenBank/DDBJ whole genome shotgun (WGS) entry which is preliminary data.</text>
</comment>
<dbReference type="Proteomes" id="UP000692954">
    <property type="component" value="Unassembled WGS sequence"/>
</dbReference>
<evidence type="ECO:0000313" key="1">
    <source>
        <dbReference type="EMBL" id="CAD8117114.1"/>
    </source>
</evidence>
<reference evidence="1" key="1">
    <citation type="submission" date="2021-01" db="EMBL/GenBank/DDBJ databases">
        <authorList>
            <consortium name="Genoscope - CEA"/>
            <person name="William W."/>
        </authorList>
    </citation>
    <scope>NUCLEOTIDE SEQUENCE</scope>
</reference>
<keyword evidence="2" id="KW-1185">Reference proteome</keyword>
<proteinExistence type="predicted"/>
<accession>A0A8S1QQ01</accession>
<evidence type="ECO:0000313" key="2">
    <source>
        <dbReference type="Proteomes" id="UP000692954"/>
    </source>
</evidence>
<sequence>MFNLSNFEMSNCFSINKMQNTQIYFDQVMIEVMDCLKSEMTILYAETLEIRNFLVTQNQRYFQKVLHSTIDCVQQLAIFELYFFLMQVNTKIFQQIIQMLQVFQALILH</sequence>
<organism evidence="1 2">
    <name type="scientific">Paramecium sonneborni</name>
    <dbReference type="NCBI Taxonomy" id="65129"/>
    <lineage>
        <taxon>Eukaryota</taxon>
        <taxon>Sar</taxon>
        <taxon>Alveolata</taxon>
        <taxon>Ciliophora</taxon>
        <taxon>Intramacronucleata</taxon>
        <taxon>Oligohymenophorea</taxon>
        <taxon>Peniculida</taxon>
        <taxon>Parameciidae</taxon>
        <taxon>Paramecium</taxon>
    </lineage>
</organism>
<dbReference type="EMBL" id="CAJJDN010000113">
    <property type="protein sequence ID" value="CAD8117114.1"/>
    <property type="molecule type" value="Genomic_DNA"/>
</dbReference>
<protein>
    <submittedName>
        <fullName evidence="1">Uncharacterized protein</fullName>
    </submittedName>
</protein>
<gene>
    <name evidence="1" type="ORF">PSON_ATCC_30995.1.T1130011</name>
</gene>
<dbReference type="AlphaFoldDB" id="A0A8S1QQ01"/>